<dbReference type="Proteomes" id="UP000515847">
    <property type="component" value="Chromosome"/>
</dbReference>
<dbReference type="AlphaFoldDB" id="A0A7G6E1F4"/>
<dbReference type="Pfam" id="PF07454">
    <property type="entry name" value="SpoIIP"/>
    <property type="match status" value="1"/>
</dbReference>
<keyword evidence="1" id="KW-0472">Membrane</keyword>
<evidence type="ECO:0000313" key="3">
    <source>
        <dbReference type="Proteomes" id="UP000515847"/>
    </source>
</evidence>
<accession>A0A7G6E1F4</accession>
<feature type="transmembrane region" description="Helical" evidence="1">
    <location>
        <begin position="21"/>
        <end position="42"/>
    </location>
</feature>
<keyword evidence="3" id="KW-1185">Reference proteome</keyword>
<feature type="transmembrane region" description="Helical" evidence="1">
    <location>
        <begin position="364"/>
        <end position="382"/>
    </location>
</feature>
<dbReference type="NCBIfam" id="TIGR02867">
    <property type="entry name" value="spore_II_P"/>
    <property type="match status" value="1"/>
</dbReference>
<keyword evidence="1" id="KW-1133">Transmembrane helix</keyword>
<proteinExistence type="predicted"/>
<sequence length="424" mass="46575">MHGKIPRVSRRRVRPMKREKINRFIVYLSLLLIIVGGSLYYYESNPKVYNTVAEAGLELNFLDNLGKWEGERTDGGYYTFVDENGKEIDQMARDVFIGDEIIVEDNNRYKVVRIEKDTVYCKLVGKENIAWLPEWDQVPVVNLAQGKNHVAIYMTHTDESYVPTDGTESKPGKGGIKQVGNTLGNALREKGANAVVSFNNHDPHDANAYHRSRKTAVQLLKTNPIALIDVHRDGVPDPNFYRKVIDGREATKVRLVVGRQNPHMSSNLEFAKQIKAYYDKNYPGLIKGIFMAKGNYNQDLGPRAILIEVGTHTNSRTAAERGVALFADGIPKVLGIAAVPGPAAPVPGAPGLQGAPSPGAGRSLLWLLAFLVIGGGAFLLISTGSIKGSLDKLGGLGKEFANYLGPVQGKKKQDKDEDTKNPNK</sequence>
<reference evidence="2 3" key="1">
    <citation type="journal article" date="2019" name="Front. Microbiol.">
        <title>Thermoanaerosceptrum fracticalcis gen. nov. sp. nov., a Novel Fumarate-Fermenting Microorganism From a Deep Fractured Carbonate Aquifer of the US Great Basin.</title>
        <authorList>
            <person name="Hamilton-Brehm S.D."/>
            <person name="Stewart L.E."/>
            <person name="Zavarin M."/>
            <person name="Caldwell M."/>
            <person name="Lawson P.A."/>
            <person name="Onstott T.C."/>
            <person name="Grzymski J."/>
            <person name="Neveux I."/>
            <person name="Lollar B.S."/>
            <person name="Russell C.E."/>
            <person name="Moser D.P."/>
        </authorList>
    </citation>
    <scope>NUCLEOTIDE SEQUENCE [LARGE SCALE GENOMIC DNA]</scope>
    <source>
        <strain evidence="2 3">DRI-13</strain>
    </source>
</reference>
<dbReference type="KEGG" id="tfr:BR63_06020"/>
<protein>
    <submittedName>
        <fullName evidence="2">Stage II sporulation protein P</fullName>
    </submittedName>
</protein>
<organism evidence="2 3">
    <name type="scientific">Thermanaerosceptrum fracticalcis</name>
    <dbReference type="NCBI Taxonomy" id="1712410"/>
    <lineage>
        <taxon>Bacteria</taxon>
        <taxon>Bacillati</taxon>
        <taxon>Bacillota</taxon>
        <taxon>Clostridia</taxon>
        <taxon>Eubacteriales</taxon>
        <taxon>Peptococcaceae</taxon>
        <taxon>Thermanaerosceptrum</taxon>
    </lineage>
</organism>
<evidence type="ECO:0000256" key="1">
    <source>
        <dbReference type="SAM" id="Phobius"/>
    </source>
</evidence>
<keyword evidence="1" id="KW-0812">Transmembrane</keyword>
<name>A0A7G6E1F4_THEFR</name>
<gene>
    <name evidence="2" type="ORF">BR63_06020</name>
</gene>
<dbReference type="EMBL" id="CP045798">
    <property type="protein sequence ID" value="QNB45908.1"/>
    <property type="molecule type" value="Genomic_DNA"/>
</dbReference>
<evidence type="ECO:0000313" key="2">
    <source>
        <dbReference type="EMBL" id="QNB45908.1"/>
    </source>
</evidence>
<dbReference type="InterPro" id="IPR010897">
    <property type="entry name" value="Spore_II_P"/>
</dbReference>